<evidence type="ECO:0000313" key="3">
    <source>
        <dbReference type="Proteomes" id="UP000613768"/>
    </source>
</evidence>
<evidence type="ECO:0008006" key="4">
    <source>
        <dbReference type="Google" id="ProtNLM"/>
    </source>
</evidence>
<name>A0AAW3ZDF7_9GAMM</name>
<organism evidence="2 3">
    <name type="scientific">Pseudomarimonas arenosa</name>
    <dbReference type="NCBI Taxonomy" id="2774145"/>
    <lineage>
        <taxon>Bacteria</taxon>
        <taxon>Pseudomonadati</taxon>
        <taxon>Pseudomonadota</taxon>
        <taxon>Gammaproteobacteria</taxon>
        <taxon>Lysobacterales</taxon>
        <taxon>Lysobacteraceae</taxon>
        <taxon>Pseudomarimonas</taxon>
    </lineage>
</organism>
<feature type="signal peptide" evidence="1">
    <location>
        <begin position="1"/>
        <end position="23"/>
    </location>
</feature>
<evidence type="ECO:0000256" key="1">
    <source>
        <dbReference type="SAM" id="SignalP"/>
    </source>
</evidence>
<keyword evidence="3" id="KW-1185">Reference proteome</keyword>
<gene>
    <name evidence="2" type="ORF">IFO71_00715</name>
</gene>
<dbReference type="RefSeq" id="WP_192027595.1">
    <property type="nucleotide sequence ID" value="NZ_JACYTR010000001.1"/>
</dbReference>
<evidence type="ECO:0000313" key="2">
    <source>
        <dbReference type="EMBL" id="MBD8524253.1"/>
    </source>
</evidence>
<accession>A0AAW3ZDF7</accession>
<proteinExistence type="predicted"/>
<dbReference type="EMBL" id="JACYTR010000001">
    <property type="protein sequence ID" value="MBD8524253.1"/>
    <property type="molecule type" value="Genomic_DNA"/>
</dbReference>
<sequence>MNMRISLLCIALGLTGHSGLAQAETVELYRHLVFRESPYAPIRGIHPLTKHAAQQAAHYRFVYDDQGRLTEVSHRLGDRIIGHNGNWDNFIWFAPKVRIEYSANQEIHHYYSIDDTPAAAHGKVLKAAYQLGAGGQRTALQFFDAEGQPVESEWGIQRYQWQSDSQGRIIEQRFNLANEQVRIRPEFEFFEVRLTYDRDGLLSFMHHYGKDGQPTNNSSGAGIDRIVYDLNGNFVRWQVYDKDGNAVEGNEPMVHQGEDLYDGLGNKIGLRGFDRHGKRIAFSDGSYEIRTVYDRFGNQSEFRILAEDGSLAGHLRHEYSADGLQRQWIKSFDQEGRLSPSPALGGAAALQFVYESGARTPSGRRLLNAELGPFNSGEG</sequence>
<comment type="caution">
    <text evidence="2">The sequence shown here is derived from an EMBL/GenBank/DDBJ whole genome shotgun (WGS) entry which is preliminary data.</text>
</comment>
<feature type="chain" id="PRO_5043498440" description="YD repeat-containing protein" evidence="1">
    <location>
        <begin position="24"/>
        <end position="379"/>
    </location>
</feature>
<reference evidence="2 3" key="1">
    <citation type="submission" date="2020-09" db="EMBL/GenBank/DDBJ databases">
        <title>Pseudoxanthomonas sp. CAU 1598 isolated from sand of Yaerae Beach.</title>
        <authorList>
            <person name="Kim W."/>
        </authorList>
    </citation>
    <scope>NUCLEOTIDE SEQUENCE [LARGE SCALE GENOMIC DNA]</scope>
    <source>
        <strain evidence="2 3">CAU 1598</strain>
    </source>
</reference>
<protein>
    <recommendedName>
        <fullName evidence="4">YD repeat-containing protein</fullName>
    </recommendedName>
</protein>
<keyword evidence="1" id="KW-0732">Signal</keyword>
<dbReference type="AlphaFoldDB" id="A0AAW3ZDF7"/>
<dbReference type="Gene3D" id="2.180.10.10">
    <property type="entry name" value="RHS repeat-associated core"/>
    <property type="match status" value="1"/>
</dbReference>
<dbReference type="Proteomes" id="UP000613768">
    <property type="component" value="Unassembled WGS sequence"/>
</dbReference>